<reference evidence="3 4" key="1">
    <citation type="submission" date="2018-11" db="EMBL/GenBank/DDBJ databases">
        <authorList>
            <consortium name="Pathogen Informatics"/>
        </authorList>
    </citation>
    <scope>NUCLEOTIDE SEQUENCE [LARGE SCALE GENOMIC DNA]</scope>
</reference>
<feature type="region of interest" description="Disordered" evidence="1">
    <location>
        <begin position="151"/>
        <end position="174"/>
    </location>
</feature>
<name>A0A3P7K7W5_STRVU</name>
<dbReference type="AlphaFoldDB" id="A0A3P7K7W5"/>
<dbReference type="EMBL" id="UYYB01005542">
    <property type="protein sequence ID" value="VDM67445.1"/>
    <property type="molecule type" value="Genomic_DNA"/>
</dbReference>
<dbReference type="Proteomes" id="UP000270094">
    <property type="component" value="Unassembled WGS sequence"/>
</dbReference>
<proteinExistence type="predicted"/>
<evidence type="ECO:0000256" key="2">
    <source>
        <dbReference type="SAM" id="SignalP"/>
    </source>
</evidence>
<accession>A0A3P7K7W5</accession>
<protein>
    <submittedName>
        <fullName evidence="3">Uncharacterized protein</fullName>
    </submittedName>
</protein>
<keyword evidence="4" id="KW-1185">Reference proteome</keyword>
<evidence type="ECO:0000313" key="4">
    <source>
        <dbReference type="Proteomes" id="UP000270094"/>
    </source>
</evidence>
<evidence type="ECO:0000313" key="3">
    <source>
        <dbReference type="EMBL" id="VDM67445.1"/>
    </source>
</evidence>
<evidence type="ECO:0000256" key="1">
    <source>
        <dbReference type="SAM" id="MobiDB-lite"/>
    </source>
</evidence>
<organism evidence="3 4">
    <name type="scientific">Strongylus vulgaris</name>
    <name type="common">Blood worm</name>
    <dbReference type="NCBI Taxonomy" id="40348"/>
    <lineage>
        <taxon>Eukaryota</taxon>
        <taxon>Metazoa</taxon>
        <taxon>Ecdysozoa</taxon>
        <taxon>Nematoda</taxon>
        <taxon>Chromadorea</taxon>
        <taxon>Rhabditida</taxon>
        <taxon>Rhabditina</taxon>
        <taxon>Rhabditomorpha</taxon>
        <taxon>Strongyloidea</taxon>
        <taxon>Strongylidae</taxon>
        <taxon>Strongylus</taxon>
    </lineage>
</organism>
<sequence length="174" mass="19480">MFIYVVLSLFIAIIMDAYEVVKDRYSYGLSVEHSVLKDFVATAPSLSEMNSPTAQAQFAPQALLNLDVELRPPAYSFQFRWVAFILFHSGLDAKKNAYSLRTHLLKHSQNPQMSDASLGAGSDSNSVRALHLIDRMRDWACNLRGSSRFESFSNPLSDQVDPPHDGVVLSTQRV</sequence>
<gene>
    <name evidence="3" type="ORF">SVUK_LOCUS2443</name>
</gene>
<feature type="signal peptide" evidence="2">
    <location>
        <begin position="1"/>
        <end position="17"/>
    </location>
</feature>
<dbReference type="OrthoDB" id="263481at2759"/>
<feature type="chain" id="PRO_5018138325" evidence="2">
    <location>
        <begin position="18"/>
        <end position="174"/>
    </location>
</feature>
<keyword evidence="2" id="KW-0732">Signal</keyword>